<protein>
    <recommendedName>
        <fullName evidence="4 6">dTDP-4-dehydrorhamnose reductase</fullName>
        <ecNumber evidence="3 6">1.1.1.133</ecNumber>
    </recommendedName>
</protein>
<evidence type="ECO:0000313" key="8">
    <source>
        <dbReference type="EMBL" id="VEN74281.1"/>
    </source>
</evidence>
<evidence type="ECO:0000256" key="2">
    <source>
        <dbReference type="ARBA" id="ARBA00010944"/>
    </source>
</evidence>
<dbReference type="GO" id="GO:0008831">
    <property type="term" value="F:dTDP-4-dehydrorhamnose reductase activity"/>
    <property type="evidence" value="ECO:0007669"/>
    <property type="project" value="UniProtKB-EC"/>
</dbReference>
<comment type="function">
    <text evidence="6">Catalyzes the reduction of dTDP-6-deoxy-L-lyxo-4-hexulose to yield dTDP-L-rhamnose.</text>
</comment>
<evidence type="ECO:0000256" key="1">
    <source>
        <dbReference type="ARBA" id="ARBA00004781"/>
    </source>
</evidence>
<comment type="similarity">
    <text evidence="2 6">Belongs to the dTDP-4-dehydrorhamnose reductase family.</text>
</comment>
<dbReference type="NCBIfam" id="TIGR01214">
    <property type="entry name" value="rmlD"/>
    <property type="match status" value="1"/>
</dbReference>
<comment type="catalytic activity">
    <reaction evidence="5">
        <text>dTDP-beta-L-rhamnose + NADP(+) = dTDP-4-dehydro-beta-L-rhamnose + NADPH + H(+)</text>
        <dbReference type="Rhea" id="RHEA:21796"/>
        <dbReference type="ChEBI" id="CHEBI:15378"/>
        <dbReference type="ChEBI" id="CHEBI:57510"/>
        <dbReference type="ChEBI" id="CHEBI:57783"/>
        <dbReference type="ChEBI" id="CHEBI:58349"/>
        <dbReference type="ChEBI" id="CHEBI:62830"/>
        <dbReference type="EC" id="1.1.1.133"/>
    </reaction>
</comment>
<name>A0A484HLW8_9BACT</name>
<gene>
    <name evidence="8" type="primary">rmlD</name>
    <name evidence="8" type="ORF">EPICR_30216</name>
</gene>
<accession>A0A484HLW8</accession>
<evidence type="ECO:0000256" key="6">
    <source>
        <dbReference type="RuleBase" id="RU364082"/>
    </source>
</evidence>
<dbReference type="Gene3D" id="3.90.25.10">
    <property type="entry name" value="UDP-galactose 4-epimerase, domain 1"/>
    <property type="match status" value="1"/>
</dbReference>
<proteinExistence type="inferred from homology"/>
<dbReference type="InterPro" id="IPR036291">
    <property type="entry name" value="NAD(P)-bd_dom_sf"/>
</dbReference>
<keyword evidence="6" id="KW-0521">NADP</keyword>
<dbReference type="PANTHER" id="PTHR10491">
    <property type="entry name" value="DTDP-4-DEHYDRORHAMNOSE REDUCTASE"/>
    <property type="match status" value="1"/>
</dbReference>
<dbReference type="InterPro" id="IPR029903">
    <property type="entry name" value="RmlD-like-bd"/>
</dbReference>
<evidence type="ECO:0000256" key="4">
    <source>
        <dbReference type="ARBA" id="ARBA00017099"/>
    </source>
</evidence>
<organism evidence="8">
    <name type="scientific">uncultured Desulfobacteraceae bacterium</name>
    <dbReference type="NCBI Taxonomy" id="218296"/>
    <lineage>
        <taxon>Bacteria</taxon>
        <taxon>Pseudomonadati</taxon>
        <taxon>Thermodesulfobacteriota</taxon>
        <taxon>Desulfobacteria</taxon>
        <taxon>Desulfobacterales</taxon>
        <taxon>Desulfobacteraceae</taxon>
        <taxon>environmental samples</taxon>
    </lineage>
</organism>
<dbReference type="InterPro" id="IPR005913">
    <property type="entry name" value="dTDP_dehydrorham_reduct"/>
</dbReference>
<dbReference type="Gene3D" id="3.40.50.720">
    <property type="entry name" value="NAD(P)-binding Rossmann-like Domain"/>
    <property type="match status" value="1"/>
</dbReference>
<feature type="domain" description="RmlD-like substrate binding" evidence="7">
    <location>
        <begin position="1"/>
        <end position="291"/>
    </location>
</feature>
<dbReference type="CDD" id="cd05254">
    <property type="entry name" value="dTDP_HR_like_SDR_e"/>
    <property type="match status" value="1"/>
</dbReference>
<dbReference type="EC" id="1.1.1.133" evidence="3 6"/>
<dbReference type="PANTHER" id="PTHR10491:SF4">
    <property type="entry name" value="METHIONINE ADENOSYLTRANSFERASE 2 SUBUNIT BETA"/>
    <property type="match status" value="1"/>
</dbReference>
<dbReference type="EMBL" id="CAACVI010000023">
    <property type="protein sequence ID" value="VEN74281.1"/>
    <property type="molecule type" value="Genomic_DNA"/>
</dbReference>
<keyword evidence="6 8" id="KW-0560">Oxidoreductase</keyword>
<dbReference type="Pfam" id="PF04321">
    <property type="entry name" value="RmlD_sub_bind"/>
    <property type="match status" value="1"/>
</dbReference>
<dbReference type="GO" id="GO:0019305">
    <property type="term" value="P:dTDP-rhamnose biosynthetic process"/>
    <property type="evidence" value="ECO:0007669"/>
    <property type="project" value="UniProtKB-UniPathway"/>
</dbReference>
<dbReference type="UniPathway" id="UPA00124"/>
<sequence length="297" mass="32816">MTLLVTGSKGQLGRELTRRGKDRGMDIAGLDLPDLDIADEAGVKKAFGVHRPRAVINAAAYTHVDHAEKDADAAFLANSRGPAVLADQCREKNAALIHVSTDFVFDGEKKTPYLESDPTRPLNVYGAGKLLGENEIRRRLHSHIIVRTSWLYGAHGANFMKTMLKLAKDKNEIAVVSDQRGSPTCAGDLAEALLSIASMVMRSPRAPRGLFHFCGQGEATWDTFARAIFEIAEELGILPKAPVVRPISSDEYPAAARRPYFSVLDCSKIRERFQIIPRPWRESLKETLESLKGRDRP</sequence>
<reference evidence="8" key="1">
    <citation type="submission" date="2019-01" db="EMBL/GenBank/DDBJ databases">
        <authorList>
            <consortium name="Genoscope - CEA"/>
            <person name="William W."/>
        </authorList>
    </citation>
    <scope>NUCLEOTIDE SEQUENCE</scope>
    <source>
        <strain evidence="8">CR-1</strain>
    </source>
</reference>
<dbReference type="AlphaFoldDB" id="A0A484HLW8"/>
<evidence type="ECO:0000259" key="7">
    <source>
        <dbReference type="Pfam" id="PF04321"/>
    </source>
</evidence>
<evidence type="ECO:0000256" key="5">
    <source>
        <dbReference type="ARBA" id="ARBA00048200"/>
    </source>
</evidence>
<dbReference type="SUPFAM" id="SSF51735">
    <property type="entry name" value="NAD(P)-binding Rossmann-fold domains"/>
    <property type="match status" value="1"/>
</dbReference>
<evidence type="ECO:0000256" key="3">
    <source>
        <dbReference type="ARBA" id="ARBA00012929"/>
    </source>
</evidence>
<comment type="pathway">
    <text evidence="1 6">Carbohydrate biosynthesis; dTDP-L-rhamnose biosynthesis.</text>
</comment>